<feature type="domain" description="GFO/IDH/MocA-like oxidoreductase" evidence="5">
    <location>
        <begin position="178"/>
        <end position="294"/>
    </location>
</feature>
<name>A0ABU1Y0R3_9GAMM</name>
<feature type="chain" id="PRO_5046707150" evidence="3">
    <location>
        <begin position="34"/>
        <end position="375"/>
    </location>
</feature>
<evidence type="ECO:0000313" key="6">
    <source>
        <dbReference type="EMBL" id="MDR7194614.1"/>
    </source>
</evidence>
<dbReference type="InterPro" id="IPR006311">
    <property type="entry name" value="TAT_signal"/>
</dbReference>
<sequence>MDPNRWSNGISRRRVLQSLALVGAAVALPKAFAATPPARRLGVALVGLGGYSRDLLAPALQLTRHCRLAGLVTGSPEKVPAWQEKYGIRDANVYSYDDFHRIADNPEIDVVYVVTPNHLHMPQTLIAANAGKHVWCEKPMAMDAREGGAMIKACRDNRVQLAIGYRIQHEPNTRRFIDMAAERPFGRIVQLRADAGWFGWRQGADDAWRLDPARGGGAMYDMGVYCVNAARYSTGLEPVAVRAWDETARREIFRGVDETTRFTLEFPGDIVAECVTSFGRNLNTLHIDCERGWYELSPFQSYDGNVGRASDGTRFSAQLGEKPRMQAEQMDQDALAILEGRPPRAPGEEGLRDMHVLDAVFASVRSGNQPVRIAG</sequence>
<dbReference type="SUPFAM" id="SSF55347">
    <property type="entry name" value="Glyceraldehyde-3-phosphate dehydrogenase-like, C-terminal domain"/>
    <property type="match status" value="1"/>
</dbReference>
<reference evidence="6 7" key="1">
    <citation type="submission" date="2023-07" db="EMBL/GenBank/DDBJ databases">
        <title>Sorghum-associated microbial communities from plants grown in Nebraska, USA.</title>
        <authorList>
            <person name="Schachtman D."/>
        </authorList>
    </citation>
    <scope>NUCLEOTIDE SEQUENCE [LARGE SCALE GENOMIC DNA]</scope>
    <source>
        <strain evidence="6 7">4099</strain>
    </source>
</reference>
<evidence type="ECO:0000256" key="1">
    <source>
        <dbReference type="ARBA" id="ARBA00010928"/>
    </source>
</evidence>
<dbReference type="InterPro" id="IPR055170">
    <property type="entry name" value="GFO_IDH_MocA-like_dom"/>
</dbReference>
<evidence type="ECO:0000259" key="5">
    <source>
        <dbReference type="Pfam" id="PF22725"/>
    </source>
</evidence>
<evidence type="ECO:0000256" key="2">
    <source>
        <dbReference type="ARBA" id="ARBA00023002"/>
    </source>
</evidence>
<gene>
    <name evidence="6" type="ORF">J2W68_003362</name>
</gene>
<dbReference type="InterPro" id="IPR008354">
    <property type="entry name" value="Glc-Fru_OxRdtase_bac"/>
</dbReference>
<accession>A0ABU1Y0R3</accession>
<feature type="domain" description="Gfo/Idh/MocA-like oxidoreductase N-terminal" evidence="4">
    <location>
        <begin position="42"/>
        <end position="165"/>
    </location>
</feature>
<dbReference type="RefSeq" id="WP_310238157.1">
    <property type="nucleotide sequence ID" value="NZ_JAVDWO010000017.1"/>
</dbReference>
<dbReference type="PANTHER" id="PTHR22604">
    <property type="entry name" value="OXIDOREDUCTASES"/>
    <property type="match status" value="1"/>
</dbReference>
<evidence type="ECO:0000313" key="7">
    <source>
        <dbReference type="Proteomes" id="UP001256588"/>
    </source>
</evidence>
<dbReference type="EC" id="1.1.99.28" evidence="6"/>
<evidence type="ECO:0000259" key="4">
    <source>
        <dbReference type="Pfam" id="PF01408"/>
    </source>
</evidence>
<dbReference type="Gene3D" id="3.40.50.720">
    <property type="entry name" value="NAD(P)-binding Rossmann-like Domain"/>
    <property type="match status" value="1"/>
</dbReference>
<evidence type="ECO:0000256" key="3">
    <source>
        <dbReference type="SAM" id="SignalP"/>
    </source>
</evidence>
<dbReference type="PRINTS" id="PR01775">
    <property type="entry name" value="GLFROXRDTASE"/>
</dbReference>
<keyword evidence="3" id="KW-0732">Signal</keyword>
<dbReference type="PANTHER" id="PTHR22604:SF105">
    <property type="entry name" value="TRANS-1,2-DIHYDROBENZENE-1,2-DIOL DEHYDROGENASE"/>
    <property type="match status" value="1"/>
</dbReference>
<organism evidence="6 7">
    <name type="scientific">Luteimonas terrae</name>
    <dbReference type="NCBI Taxonomy" id="1530191"/>
    <lineage>
        <taxon>Bacteria</taxon>
        <taxon>Pseudomonadati</taxon>
        <taxon>Pseudomonadota</taxon>
        <taxon>Gammaproteobacteria</taxon>
        <taxon>Lysobacterales</taxon>
        <taxon>Lysobacteraceae</taxon>
        <taxon>Luteimonas</taxon>
    </lineage>
</organism>
<protein>
    <submittedName>
        <fullName evidence="6">Glucose-fructose oxidoreductase</fullName>
        <ecNumber evidence="6">1.1.99.28</ecNumber>
    </submittedName>
</protein>
<dbReference type="Pfam" id="PF01408">
    <property type="entry name" value="GFO_IDH_MocA"/>
    <property type="match status" value="1"/>
</dbReference>
<keyword evidence="7" id="KW-1185">Reference proteome</keyword>
<dbReference type="InterPro" id="IPR000683">
    <property type="entry name" value="Gfo/Idh/MocA-like_OxRdtase_N"/>
</dbReference>
<dbReference type="InterPro" id="IPR050984">
    <property type="entry name" value="Gfo/Idh/MocA_domain"/>
</dbReference>
<dbReference type="Proteomes" id="UP001256588">
    <property type="component" value="Unassembled WGS sequence"/>
</dbReference>
<dbReference type="PROSITE" id="PS51318">
    <property type="entry name" value="TAT"/>
    <property type="match status" value="1"/>
</dbReference>
<comment type="similarity">
    <text evidence="1">Belongs to the Gfo/Idh/MocA family.</text>
</comment>
<dbReference type="SUPFAM" id="SSF51735">
    <property type="entry name" value="NAD(P)-binding Rossmann-fold domains"/>
    <property type="match status" value="1"/>
</dbReference>
<feature type="signal peptide" evidence="3">
    <location>
        <begin position="1"/>
        <end position="33"/>
    </location>
</feature>
<dbReference type="InterPro" id="IPR036291">
    <property type="entry name" value="NAD(P)-bd_dom_sf"/>
</dbReference>
<keyword evidence="2 6" id="KW-0560">Oxidoreductase</keyword>
<comment type="caution">
    <text evidence="6">The sequence shown here is derived from an EMBL/GenBank/DDBJ whole genome shotgun (WGS) entry which is preliminary data.</text>
</comment>
<dbReference type="GO" id="GO:0047061">
    <property type="term" value="F:glucose-fructose oxidoreductase activity"/>
    <property type="evidence" value="ECO:0007669"/>
    <property type="project" value="UniProtKB-EC"/>
</dbReference>
<proteinExistence type="inferred from homology"/>
<dbReference type="Pfam" id="PF22725">
    <property type="entry name" value="GFO_IDH_MocA_C3"/>
    <property type="match status" value="1"/>
</dbReference>
<dbReference type="Gene3D" id="3.30.360.10">
    <property type="entry name" value="Dihydrodipicolinate Reductase, domain 2"/>
    <property type="match status" value="1"/>
</dbReference>
<dbReference type="EMBL" id="JAVDWO010000017">
    <property type="protein sequence ID" value="MDR7194614.1"/>
    <property type="molecule type" value="Genomic_DNA"/>
</dbReference>